<dbReference type="NCBIfam" id="NF004469">
    <property type="entry name" value="PRK05800.1"/>
    <property type="match status" value="1"/>
</dbReference>
<evidence type="ECO:0000256" key="2">
    <source>
        <dbReference type="ARBA" id="ARBA00000711"/>
    </source>
</evidence>
<keyword evidence="15" id="KW-0342">GTP-binding</keyword>
<comment type="pathway">
    <text evidence="6">Cofactor biosynthesis; adenosylcobalamin biosynthesis; adenosylcobalamin from cob(II)yrinate a,c-diamide: step 5/7.</text>
</comment>
<dbReference type="GO" id="GO:0008820">
    <property type="term" value="F:cobinamide phosphate guanylyltransferase activity"/>
    <property type="evidence" value="ECO:0007669"/>
    <property type="project" value="UniProtKB-EC"/>
</dbReference>
<evidence type="ECO:0000256" key="10">
    <source>
        <dbReference type="ARBA" id="ARBA00022573"/>
    </source>
</evidence>
<evidence type="ECO:0000313" key="18">
    <source>
        <dbReference type="EMBL" id="MFC6867809.1"/>
    </source>
</evidence>
<evidence type="ECO:0000313" key="19">
    <source>
        <dbReference type="Proteomes" id="UP001596337"/>
    </source>
</evidence>
<dbReference type="InterPro" id="IPR027417">
    <property type="entry name" value="P-loop_NTPase"/>
</dbReference>
<evidence type="ECO:0000256" key="6">
    <source>
        <dbReference type="ARBA" id="ARBA00005159"/>
    </source>
</evidence>
<comment type="function">
    <text evidence="4">Catalyzes ATP-dependent phosphorylation of adenosylcobinamide and addition of GMP to adenosylcobinamide phosphate.</text>
</comment>
<evidence type="ECO:0000256" key="16">
    <source>
        <dbReference type="ARBA" id="ARBA00029570"/>
    </source>
</evidence>
<evidence type="ECO:0000256" key="8">
    <source>
        <dbReference type="ARBA" id="ARBA00012016"/>
    </source>
</evidence>
<dbReference type="EC" id="2.7.7.62" evidence="9"/>
<reference evidence="19" key="1">
    <citation type="journal article" date="2019" name="Int. J. Syst. Evol. Microbiol.">
        <title>The Global Catalogue of Microorganisms (GCM) 10K type strain sequencing project: providing services to taxonomists for standard genome sequencing and annotation.</title>
        <authorList>
            <consortium name="The Broad Institute Genomics Platform"/>
            <consortium name="The Broad Institute Genome Sequencing Center for Infectious Disease"/>
            <person name="Wu L."/>
            <person name="Ma J."/>
        </authorList>
    </citation>
    <scope>NUCLEOTIDE SEQUENCE [LARGE SCALE GENOMIC DNA]</scope>
    <source>
        <strain evidence="19">KCTC 32255</strain>
    </source>
</reference>
<comment type="similarity">
    <text evidence="7">Belongs to the CobU/CobP family.</text>
</comment>
<keyword evidence="13 18" id="KW-0418">Kinase</keyword>
<comment type="catalytic activity">
    <reaction evidence="2">
        <text>adenosylcob(III)inamide phosphate + GTP + H(+) = adenosylcob(III)inamide-GDP + diphosphate</text>
        <dbReference type="Rhea" id="RHEA:22712"/>
        <dbReference type="ChEBI" id="CHEBI:15378"/>
        <dbReference type="ChEBI" id="CHEBI:33019"/>
        <dbReference type="ChEBI" id="CHEBI:37565"/>
        <dbReference type="ChEBI" id="CHEBI:58502"/>
        <dbReference type="ChEBI" id="CHEBI:60487"/>
        <dbReference type="EC" id="2.7.7.62"/>
    </reaction>
</comment>
<evidence type="ECO:0000256" key="11">
    <source>
        <dbReference type="ARBA" id="ARBA00022679"/>
    </source>
</evidence>
<evidence type="ECO:0000256" key="3">
    <source>
        <dbReference type="ARBA" id="ARBA00001522"/>
    </source>
</evidence>
<evidence type="ECO:0000256" key="15">
    <source>
        <dbReference type="ARBA" id="ARBA00023134"/>
    </source>
</evidence>
<dbReference type="PANTHER" id="PTHR34848">
    <property type="match status" value="1"/>
</dbReference>
<dbReference type="GO" id="GO:0043752">
    <property type="term" value="F:adenosylcobinamide kinase activity"/>
    <property type="evidence" value="ECO:0007669"/>
    <property type="project" value="UniProtKB-EC"/>
</dbReference>
<evidence type="ECO:0000256" key="12">
    <source>
        <dbReference type="ARBA" id="ARBA00022741"/>
    </source>
</evidence>
<dbReference type="InterPro" id="IPR003203">
    <property type="entry name" value="CobU/CobP"/>
</dbReference>
<dbReference type="PANTHER" id="PTHR34848:SF1">
    <property type="entry name" value="BIFUNCTIONAL ADENOSYLCOBALAMIN BIOSYNTHESIS PROTEIN COBU"/>
    <property type="match status" value="1"/>
</dbReference>
<organism evidence="18 19">
    <name type="scientific">Haloechinothrix salitolerans</name>
    <dbReference type="NCBI Taxonomy" id="926830"/>
    <lineage>
        <taxon>Bacteria</taxon>
        <taxon>Bacillati</taxon>
        <taxon>Actinomycetota</taxon>
        <taxon>Actinomycetes</taxon>
        <taxon>Pseudonocardiales</taxon>
        <taxon>Pseudonocardiaceae</taxon>
        <taxon>Haloechinothrix</taxon>
    </lineage>
</organism>
<dbReference type="SUPFAM" id="SSF52540">
    <property type="entry name" value="P-loop containing nucleoside triphosphate hydrolases"/>
    <property type="match status" value="1"/>
</dbReference>
<dbReference type="Gene3D" id="3.40.50.300">
    <property type="entry name" value="P-loop containing nucleotide triphosphate hydrolases"/>
    <property type="match status" value="1"/>
</dbReference>
<evidence type="ECO:0000256" key="14">
    <source>
        <dbReference type="ARBA" id="ARBA00022840"/>
    </source>
</evidence>
<evidence type="ECO:0000256" key="1">
    <source>
        <dbReference type="ARBA" id="ARBA00000312"/>
    </source>
</evidence>
<dbReference type="CDD" id="cd00544">
    <property type="entry name" value="CobU"/>
    <property type="match status" value="1"/>
</dbReference>
<dbReference type="RefSeq" id="WP_345396496.1">
    <property type="nucleotide sequence ID" value="NZ_BAABLA010000025.1"/>
</dbReference>
<keyword evidence="10" id="KW-0169">Cobalamin biosynthesis</keyword>
<comment type="pathway">
    <text evidence="5">Cofactor biosynthesis; adenosylcobalamin biosynthesis; adenosylcobalamin from cob(II)yrinate a,c-diamide: step 6/7.</text>
</comment>
<keyword evidence="12" id="KW-0547">Nucleotide-binding</keyword>
<evidence type="ECO:0000256" key="17">
    <source>
        <dbReference type="ARBA" id="ARBA00030571"/>
    </source>
</evidence>
<dbReference type="PIRSF" id="PIRSF006135">
    <property type="entry name" value="CobU"/>
    <property type="match status" value="1"/>
</dbReference>
<sequence>MTPFSALRAVYRTGMRVLDELTTGTASRRATTTLVLGGARSGKSQHAEYLLADETEVIYVATGQPPSDSDPEWAERVRKHRERRSRRWRTVETLDIASVLRTADAPVLVDCLATWFARICDETGAWHDAEGWRERTEATISDLVDALRSTSTPVVLVSNEVGNGIVPSTPAGRLFRDELGLLNRRVADATDAVVLVVAGRALELPAPIAPS</sequence>
<dbReference type="EMBL" id="JBHSXX010000001">
    <property type="protein sequence ID" value="MFC6867809.1"/>
    <property type="molecule type" value="Genomic_DNA"/>
</dbReference>
<dbReference type="Pfam" id="PF02283">
    <property type="entry name" value="CobU"/>
    <property type="match status" value="1"/>
</dbReference>
<keyword evidence="14" id="KW-0067">ATP-binding</keyword>
<evidence type="ECO:0000256" key="5">
    <source>
        <dbReference type="ARBA" id="ARBA00004692"/>
    </source>
</evidence>
<evidence type="ECO:0000256" key="7">
    <source>
        <dbReference type="ARBA" id="ARBA00007490"/>
    </source>
</evidence>
<comment type="catalytic activity">
    <reaction evidence="3">
        <text>adenosylcob(III)inamide + GTP = adenosylcob(III)inamide phosphate + GDP + H(+)</text>
        <dbReference type="Rhea" id="RHEA:15765"/>
        <dbReference type="ChEBI" id="CHEBI:2480"/>
        <dbReference type="ChEBI" id="CHEBI:15378"/>
        <dbReference type="ChEBI" id="CHEBI:37565"/>
        <dbReference type="ChEBI" id="CHEBI:58189"/>
        <dbReference type="ChEBI" id="CHEBI:58502"/>
        <dbReference type="EC" id="2.7.1.156"/>
    </reaction>
</comment>
<dbReference type="Proteomes" id="UP001596337">
    <property type="component" value="Unassembled WGS sequence"/>
</dbReference>
<comment type="caution">
    <text evidence="18">The sequence shown here is derived from an EMBL/GenBank/DDBJ whole genome shotgun (WGS) entry which is preliminary data.</text>
</comment>
<evidence type="ECO:0000256" key="9">
    <source>
        <dbReference type="ARBA" id="ARBA00012523"/>
    </source>
</evidence>
<dbReference type="EC" id="2.7.1.156" evidence="8"/>
<evidence type="ECO:0000256" key="4">
    <source>
        <dbReference type="ARBA" id="ARBA00003889"/>
    </source>
</evidence>
<name>A0ABW2C130_9PSEU</name>
<keyword evidence="18" id="KW-0548">Nucleotidyltransferase</keyword>
<proteinExistence type="inferred from homology"/>
<gene>
    <name evidence="18" type="primary">cobU</name>
    <name evidence="18" type="ORF">ACFQGD_11690</name>
</gene>
<keyword evidence="19" id="KW-1185">Reference proteome</keyword>
<evidence type="ECO:0000256" key="13">
    <source>
        <dbReference type="ARBA" id="ARBA00022777"/>
    </source>
</evidence>
<keyword evidence="11 18" id="KW-0808">Transferase</keyword>
<accession>A0ABW2C130</accession>
<comment type="catalytic activity">
    <reaction evidence="1">
        <text>adenosylcob(III)inamide + ATP = adenosylcob(III)inamide phosphate + ADP + H(+)</text>
        <dbReference type="Rhea" id="RHEA:15769"/>
        <dbReference type="ChEBI" id="CHEBI:2480"/>
        <dbReference type="ChEBI" id="CHEBI:15378"/>
        <dbReference type="ChEBI" id="CHEBI:30616"/>
        <dbReference type="ChEBI" id="CHEBI:58502"/>
        <dbReference type="ChEBI" id="CHEBI:456216"/>
        <dbReference type="EC" id="2.7.1.156"/>
    </reaction>
</comment>
<protein>
    <recommendedName>
        <fullName evidence="16">Adenosylcobinamide kinase</fullName>
        <ecNumber evidence="8">2.7.1.156</ecNumber>
        <ecNumber evidence="9">2.7.7.62</ecNumber>
    </recommendedName>
    <alternativeName>
        <fullName evidence="17">Adenosylcobinamide-phosphate guanylyltransferase</fullName>
    </alternativeName>
</protein>